<keyword evidence="4" id="KW-1185">Reference proteome</keyword>
<reference evidence="1 4" key="3">
    <citation type="journal article" date="2015" name="PLoS Genet.">
        <title>Common Cell Shape Evolution of Two Nasopharyngeal Pathogens.</title>
        <authorList>
            <person name="Veyrier F.J."/>
            <person name="Biais N."/>
            <person name="Morales P."/>
            <person name="Belkacem N."/>
            <person name="Guilhen C."/>
            <person name="Ranjeva S."/>
            <person name="Sismeiro O."/>
            <person name="Pehau-Arnaudet G."/>
            <person name="Rocha E.P."/>
            <person name="Werts C."/>
            <person name="Taha M.K."/>
            <person name="Boneca I.G."/>
        </authorList>
    </citation>
    <scope>NUCLEOTIDE SEQUENCE [LARGE SCALE GENOMIC DNA]</scope>
    <source>
        <strain evidence="1 4">ATCC 29315</strain>
    </source>
</reference>
<dbReference type="PATRIC" id="fig|546263.7.peg.1972"/>
<name>D4DPI5_NEIEG</name>
<gene>
    <name evidence="2" type="ORF">NEIELOOT_00972</name>
    <name evidence="1" type="ORF">NELON_09170</name>
</gene>
<evidence type="ECO:0000313" key="1">
    <source>
        <dbReference type="EMBL" id="AJE19051.1"/>
    </source>
</evidence>
<dbReference type="Proteomes" id="UP000031392">
    <property type="component" value="Chromosome"/>
</dbReference>
<reference evidence="2 3" key="1">
    <citation type="submission" date="2010-02" db="EMBL/GenBank/DDBJ databases">
        <authorList>
            <person name="Weinstock G."/>
            <person name="Sodergren E."/>
            <person name="Clifton S."/>
            <person name="Fulton L."/>
            <person name="Fulton B."/>
            <person name="Courtney L."/>
            <person name="Fronick C."/>
            <person name="Harrison M."/>
            <person name="Strong C."/>
            <person name="Farmer C."/>
            <person name="Delahaunty K."/>
            <person name="Markovic C."/>
            <person name="Hall O."/>
            <person name="Minx P."/>
            <person name="Tomlinson C."/>
            <person name="Mitreva M."/>
            <person name="Nelson J."/>
            <person name="Hou S."/>
            <person name="Wollam A."/>
            <person name="Pepin K.H."/>
            <person name="Johnson M."/>
            <person name="Bhonagiri V."/>
            <person name="Zhang X."/>
            <person name="Suruliraj S."/>
            <person name="Warren W."/>
            <person name="Chinwalla A."/>
            <person name="Mardis E.R."/>
            <person name="Wilson R.K."/>
        </authorList>
    </citation>
    <scope>NUCLEOTIDE SEQUENCE [LARGE SCALE GENOMIC DNA]</scope>
    <source>
        <strain evidence="2 3">ATCC 29315</strain>
    </source>
</reference>
<dbReference type="HOGENOM" id="CLU_2917834_0_0_4"/>
<proteinExistence type="predicted"/>
<dbReference type="EMBL" id="CP007726">
    <property type="protein sequence ID" value="AJE19051.1"/>
    <property type="molecule type" value="Genomic_DNA"/>
</dbReference>
<sequence>MTMRDVGGAVAAELPILPPVWAILKMFRHTGMHINPGLMSRPDFGGVRPIPNKPGLPLRKF</sequence>
<dbReference type="KEGG" id="nel:NELON_09170"/>
<evidence type="ECO:0000313" key="4">
    <source>
        <dbReference type="Proteomes" id="UP000031392"/>
    </source>
</evidence>
<reference evidence="4" key="2">
    <citation type="submission" date="2014-05" db="EMBL/GenBank/DDBJ databases">
        <title>Complete Genome sequence of Neisseria elongata subsp. glycolytica.</title>
        <authorList>
            <person name="Veyrier F.J."/>
            <person name="Taha M.-K."/>
        </authorList>
    </citation>
    <scope>NUCLEOTIDE SEQUENCE [LARGE SCALE GENOMIC DNA]</scope>
    <source>
        <strain evidence="4">ATCC 29315</strain>
    </source>
</reference>
<dbReference type="EMBL" id="ADBF01000023">
    <property type="protein sequence ID" value="EFE50293.1"/>
    <property type="molecule type" value="Genomic_DNA"/>
</dbReference>
<dbReference type="STRING" id="546263.NELON_09170"/>
<dbReference type="AlphaFoldDB" id="D4DPI5"/>
<evidence type="ECO:0000313" key="3">
    <source>
        <dbReference type="Proteomes" id="UP000005536"/>
    </source>
</evidence>
<accession>D4DPI5</accession>
<organism evidence="2 3">
    <name type="scientific">Neisseria elongata subsp. glycolytica ATCC 29315</name>
    <dbReference type="NCBI Taxonomy" id="546263"/>
    <lineage>
        <taxon>Bacteria</taxon>
        <taxon>Pseudomonadati</taxon>
        <taxon>Pseudomonadota</taxon>
        <taxon>Betaproteobacteria</taxon>
        <taxon>Neisseriales</taxon>
        <taxon>Neisseriaceae</taxon>
        <taxon>Neisseria</taxon>
    </lineage>
</organism>
<dbReference type="Proteomes" id="UP000005536">
    <property type="component" value="Unassembled WGS sequence"/>
</dbReference>
<protein>
    <submittedName>
        <fullName evidence="2">Uncharacterized protein</fullName>
    </submittedName>
</protein>
<evidence type="ECO:0000313" key="2">
    <source>
        <dbReference type="EMBL" id="EFE50293.1"/>
    </source>
</evidence>